<evidence type="ECO:0008006" key="5">
    <source>
        <dbReference type="Google" id="ProtNLM"/>
    </source>
</evidence>
<dbReference type="SUPFAM" id="SSF52440">
    <property type="entry name" value="PreATP-grasp domain"/>
    <property type="match status" value="1"/>
</dbReference>
<dbReference type="PANTHER" id="PTHR21621">
    <property type="entry name" value="RIBOSOMAL PROTEIN S6 MODIFICATION PROTEIN"/>
    <property type="match status" value="1"/>
</dbReference>
<comment type="caution">
    <text evidence="3">The sequence shown here is derived from an EMBL/GenBank/DDBJ whole genome shotgun (WGS) entry which is preliminary data.</text>
</comment>
<sequence length="322" mass="36217">MQKKLLIIADPIEKAKLKSDSSIALAQAAIEDSWQVFWCESNNVHLFGESVFVSDLNQIHSVSTDEIKFDLINKKKIPLREFEICFVRKDPPFNENYKDLCWILASQSDVKIINPAEALLSFHEKALQWKAFSDGVLTHDQIIPTCLSSSFEIIKDFCNENKSLMKNGIICKPWLGHGGESVEHFKNTESLFLNLKNNENLNMSKIMIQPFLEEIHTQGDRRVLIANGVVIGDFVRIPAEGKIASNLAQGGSAILREMSKEQNLICNKIAEYLKSKNILFAGLDLIGCRIGEINITSPTGLRTYEFLAGKNIAKTAFQLMVK</sequence>
<dbReference type="Gene3D" id="3.30.470.20">
    <property type="entry name" value="ATP-grasp fold, B domain"/>
    <property type="match status" value="1"/>
</dbReference>
<dbReference type="SUPFAM" id="SSF56059">
    <property type="entry name" value="Glutathione synthetase ATP-binding domain-like"/>
    <property type="match status" value="1"/>
</dbReference>
<evidence type="ECO:0000313" key="4">
    <source>
        <dbReference type="Proteomes" id="UP000437748"/>
    </source>
</evidence>
<dbReference type="InterPro" id="IPR013815">
    <property type="entry name" value="ATP_grasp_subdomain_1"/>
</dbReference>
<protein>
    <recommendedName>
        <fullName evidence="5">Glutathione synthase</fullName>
    </recommendedName>
</protein>
<name>A0A6N6VVD1_9BACT</name>
<gene>
    <name evidence="3" type="ORF">GCL60_14510</name>
</gene>
<organism evidence="3 4">
    <name type="scientific">Silvanigrella paludirubra</name>
    <dbReference type="NCBI Taxonomy" id="2499159"/>
    <lineage>
        <taxon>Bacteria</taxon>
        <taxon>Pseudomonadati</taxon>
        <taxon>Bdellovibrionota</taxon>
        <taxon>Oligoflexia</taxon>
        <taxon>Silvanigrellales</taxon>
        <taxon>Silvanigrellaceae</taxon>
        <taxon>Silvanigrella</taxon>
    </lineage>
</organism>
<dbReference type="Gene3D" id="3.40.50.20">
    <property type="match status" value="1"/>
</dbReference>
<reference evidence="3 4" key="1">
    <citation type="submission" date="2019-10" db="EMBL/GenBank/DDBJ databases">
        <title>New species of Slilvanegrellaceae.</title>
        <authorList>
            <person name="Pitt A."/>
            <person name="Hahn M.W."/>
        </authorList>
    </citation>
    <scope>NUCLEOTIDE SEQUENCE [LARGE SCALE GENOMIC DNA]</scope>
    <source>
        <strain evidence="3 4">SP-Ram-0.45-NSY-1</strain>
    </source>
</reference>
<keyword evidence="4" id="KW-1185">Reference proteome</keyword>
<accession>A0A6N6VVD1</accession>
<dbReference type="InterPro" id="IPR004215">
    <property type="entry name" value="GSHS_N"/>
</dbReference>
<feature type="domain" description="Prokaryotic glutathione synthetase ATP-binding" evidence="2">
    <location>
        <begin position="142"/>
        <end position="303"/>
    </location>
</feature>
<dbReference type="RefSeq" id="WP_153421458.1">
    <property type="nucleotide sequence ID" value="NZ_WFLM01000005.1"/>
</dbReference>
<dbReference type="Proteomes" id="UP000437748">
    <property type="component" value="Unassembled WGS sequence"/>
</dbReference>
<dbReference type="AlphaFoldDB" id="A0A6N6VVD1"/>
<dbReference type="EMBL" id="WFLM01000005">
    <property type="protein sequence ID" value="KAB8037041.1"/>
    <property type="molecule type" value="Genomic_DNA"/>
</dbReference>
<dbReference type="OrthoDB" id="9785415at2"/>
<dbReference type="Pfam" id="PF02955">
    <property type="entry name" value="GSH-S_ATP"/>
    <property type="match status" value="1"/>
</dbReference>
<dbReference type="InterPro" id="IPR004218">
    <property type="entry name" value="GSHS_ATP-bd"/>
</dbReference>
<evidence type="ECO:0000313" key="3">
    <source>
        <dbReference type="EMBL" id="KAB8037041.1"/>
    </source>
</evidence>
<evidence type="ECO:0000259" key="2">
    <source>
        <dbReference type="Pfam" id="PF02955"/>
    </source>
</evidence>
<evidence type="ECO:0000259" key="1">
    <source>
        <dbReference type="Pfam" id="PF02951"/>
    </source>
</evidence>
<feature type="domain" description="Prokaryotic glutathione synthetase N-terminal" evidence="1">
    <location>
        <begin position="4"/>
        <end position="118"/>
    </location>
</feature>
<dbReference type="InterPro" id="IPR016185">
    <property type="entry name" value="PreATP-grasp_dom_sf"/>
</dbReference>
<dbReference type="Gene3D" id="3.30.1490.20">
    <property type="entry name" value="ATP-grasp fold, A domain"/>
    <property type="match status" value="1"/>
</dbReference>
<dbReference type="GO" id="GO:0005524">
    <property type="term" value="F:ATP binding"/>
    <property type="evidence" value="ECO:0007669"/>
    <property type="project" value="InterPro"/>
</dbReference>
<dbReference type="GO" id="GO:0005737">
    <property type="term" value="C:cytoplasm"/>
    <property type="evidence" value="ECO:0007669"/>
    <property type="project" value="TreeGrafter"/>
</dbReference>
<dbReference type="GO" id="GO:0004363">
    <property type="term" value="F:glutathione synthase activity"/>
    <property type="evidence" value="ECO:0007669"/>
    <property type="project" value="InterPro"/>
</dbReference>
<dbReference type="PANTHER" id="PTHR21621:SF4">
    <property type="entry name" value="GLUTATHIONE SYNTHETASE"/>
    <property type="match status" value="1"/>
</dbReference>
<proteinExistence type="predicted"/>
<dbReference type="Pfam" id="PF02951">
    <property type="entry name" value="GSH-S_N"/>
    <property type="match status" value="1"/>
</dbReference>